<feature type="compositionally biased region" description="Polar residues" evidence="1">
    <location>
        <begin position="447"/>
        <end position="456"/>
    </location>
</feature>
<reference evidence="2 3" key="1">
    <citation type="journal article" date="2018" name="MBio">
        <title>Comparative Genomics Reveals the Core Gene Toolbox for the Fungus-Insect Symbiosis.</title>
        <authorList>
            <person name="Wang Y."/>
            <person name="Stata M."/>
            <person name="Wang W."/>
            <person name="Stajich J.E."/>
            <person name="White M.M."/>
            <person name="Moncalvo J.M."/>
        </authorList>
    </citation>
    <scope>NUCLEOTIDE SEQUENCE [LARGE SCALE GENOMIC DNA]</scope>
    <source>
        <strain evidence="2 3">AUS-126-30</strain>
    </source>
</reference>
<accession>A0A2U1IY90</accession>
<feature type="compositionally biased region" description="Polar residues" evidence="1">
    <location>
        <begin position="417"/>
        <end position="437"/>
    </location>
</feature>
<feature type="region of interest" description="Disordered" evidence="1">
    <location>
        <begin position="390"/>
        <end position="461"/>
    </location>
</feature>
<feature type="region of interest" description="Disordered" evidence="1">
    <location>
        <begin position="209"/>
        <end position="236"/>
    </location>
</feature>
<feature type="compositionally biased region" description="Polar residues" evidence="1">
    <location>
        <begin position="394"/>
        <end position="410"/>
    </location>
</feature>
<feature type="compositionally biased region" description="Basic and acidic residues" evidence="1">
    <location>
        <begin position="1008"/>
        <end position="1028"/>
    </location>
</feature>
<proteinExistence type="predicted"/>
<dbReference type="PANTHER" id="PTHR15678">
    <property type="entry name" value="ANTIGEN MLAA-22-RELATED"/>
    <property type="match status" value="1"/>
</dbReference>
<name>A0A2U1IY90_SMIAN</name>
<feature type="region of interest" description="Disordered" evidence="1">
    <location>
        <begin position="669"/>
        <end position="693"/>
    </location>
</feature>
<feature type="compositionally biased region" description="Basic and acidic residues" evidence="1">
    <location>
        <begin position="1509"/>
        <end position="1526"/>
    </location>
</feature>
<feature type="non-terminal residue" evidence="2">
    <location>
        <position position="1"/>
    </location>
</feature>
<dbReference type="PANTHER" id="PTHR15678:SF6">
    <property type="entry name" value="BRIDGE-LIKE LIPID TRANSFER PROTEIN FAMILY MEMBER 2"/>
    <property type="match status" value="1"/>
</dbReference>
<evidence type="ECO:0000313" key="3">
    <source>
        <dbReference type="Proteomes" id="UP000245591"/>
    </source>
</evidence>
<feature type="compositionally biased region" description="Basic and acidic residues" evidence="1">
    <location>
        <begin position="270"/>
        <end position="282"/>
    </location>
</feature>
<feature type="compositionally biased region" description="Polar residues" evidence="1">
    <location>
        <begin position="677"/>
        <end position="689"/>
    </location>
</feature>
<dbReference type="Proteomes" id="UP000245591">
    <property type="component" value="Unassembled WGS sequence"/>
</dbReference>
<organism evidence="2 3">
    <name type="scientific">Smittium angustum</name>
    <dbReference type="NCBI Taxonomy" id="133377"/>
    <lineage>
        <taxon>Eukaryota</taxon>
        <taxon>Fungi</taxon>
        <taxon>Fungi incertae sedis</taxon>
        <taxon>Zoopagomycota</taxon>
        <taxon>Kickxellomycotina</taxon>
        <taxon>Harpellomycetes</taxon>
        <taxon>Harpellales</taxon>
        <taxon>Legeriomycetaceae</taxon>
        <taxon>Smittium</taxon>
    </lineage>
</organism>
<feature type="region of interest" description="Disordered" evidence="1">
    <location>
        <begin position="944"/>
        <end position="1055"/>
    </location>
</feature>
<gene>
    <name evidence="2" type="ORF">BB558_006243</name>
</gene>
<dbReference type="Pfam" id="PF10344">
    <property type="entry name" value="Hobbit"/>
    <property type="match status" value="2"/>
</dbReference>
<dbReference type="EMBL" id="MBFU01000727">
    <property type="protein sequence ID" value="PVZ97781.1"/>
    <property type="molecule type" value="Genomic_DNA"/>
</dbReference>
<sequence>MANGNEATIDPLSILESDRKQIEKIVEYTNDNNLGALDYKKILRDSRLTQSMLLARRKERLGYAVQHYDLKHKEKVRAFELDPDISQKSYYDEIIKSANEIFELSMRRRLINRCLRMLGVDPAALDSGNGEDMNLNTNLEGGMNLQASEDVTARELEALYRHRFLLHSAYLIWNSEIRDILFRFFSNEDTWKTIKYFMSQTAAQVVDELSKENAKDDQNSLDSASTPTPSKKKNIDIKKSLDSTKLRFLRRKDQTHRKYPISQENFTNNDRGEVDLDQKPKEYNGSGFGKDSAKKTKPINLDFNLQDEPKTNREKYNKNNDNDDDEEIDTTRQFLNDFESFIPQYSALIEFLNSQVSLCVDNNSNDSMVATIERAQLHVIKLCSDEVHFENSKSDNSNKQPNRKNYNGLSFTKDKGNNTQDSRNKPFSNKIDTTKQSVKPDSDSKDSTTLGNQQSKGDMLAENEENIVKTRMLAEINNMQLFSVQRKDFVDCPLYLMDCFYGTSVDSHSLTGTLWPVWVPIEILLTPDTVDSEMVYLNDSTPQTNYQPLNNRKKSLPAPSPTKAISNSQRLSSYRKIIDNSSGFVVYDKTNPHRIHFEEARKSKPKLKFNHPPNSVQTFDIKSDVKIKSVASTKTQKENNPLKTTIHSDLDDVYVTPQTTFYRNEDNTLLRNDGIPTEQTLSSPTSPKTPRNFFDKEKDYISEASETKSNLNEVYKSNKKRDESKASKIIIRMSQINISCTSEQYASIITHIADLLIYSEPKRSLYLEALNTIKLTTDLASIAKQKPNVSHIQESLRMRKRMMQAWLERQWDSTNLFPNMLSDGGFVSSIPIFRLETSGQGYVYHPNSTVPALSNEIHRKSNHSILFQEFQECVDNSTKVLILSRQIKALEHQLRITMDVISAAQKYMSTINQVEDRYTLDSDDTSSFSDISDFARLPQDKEATFNPKSHKRHASMVNTTQHQPDTISENTESKNSMWSSLDKDPSNIPSIMIRKSMLDLNTPTNKPIEMHTSKRSGEESKSKKDRTSITKSKNFKNRNTKRSPTSMHNSEDLNGSKRHSVAQFIHAHFASVNWRMLDNSYKPICDWKLRNLNASLTISTNKANDVSIQADLILALNRLPNSMYPEIIMPYNSNITEPVNFSKNKMIKIYYSELPPVGGIRIVELLEVDLSPLRIQFSHDIGKLLIDYLFPVSEPQPNDDDFAVSGNFFTESGKQPTQSFKNTTHKKSSKLSFLKGLTHSHDNLVNDNIKSNASSPGASPKSSLNRFLTKNHYVALSETSSVLESELLRTKSASQPPEIIKNSLSSQFISKMHKSETPQQKDMKTKASENKTFILVKISGHRHIISFHGPKRRNLADLSNFEFNSPKLEFHNEVLTYHELAMRLKRAFINAAFQHTGALLKEKFKQISGRSNTSNVYEDVFTKEIVQQIDEADNKRKLLNFFGGHKEAGSTSVPESNKLESIEKKIQQSEPIRNMISTSLFTPSASHNSAVLVDISNKKRKSFTQTSRSTKDSTKSETSSLKKETD</sequence>
<evidence type="ECO:0000313" key="2">
    <source>
        <dbReference type="EMBL" id="PVZ97781.1"/>
    </source>
</evidence>
<feature type="region of interest" description="Disordered" evidence="1">
    <location>
        <begin position="1492"/>
        <end position="1526"/>
    </location>
</feature>
<feature type="compositionally biased region" description="Polar residues" evidence="1">
    <location>
        <begin position="220"/>
        <end position="229"/>
    </location>
</feature>
<feature type="compositionally biased region" description="Basic and acidic residues" evidence="1">
    <location>
        <begin position="209"/>
        <end position="218"/>
    </location>
</feature>
<feature type="region of interest" description="Disordered" evidence="1">
    <location>
        <begin position="258"/>
        <end position="327"/>
    </location>
</feature>
<feature type="compositionally biased region" description="Basic and acidic residues" evidence="1">
    <location>
        <begin position="307"/>
        <end position="321"/>
    </location>
</feature>
<comment type="caution">
    <text evidence="2">The sequence shown here is derived from an EMBL/GenBank/DDBJ whole genome shotgun (WGS) entry which is preliminary data.</text>
</comment>
<feature type="compositionally biased region" description="Polar residues" evidence="1">
    <location>
        <begin position="541"/>
        <end position="550"/>
    </location>
</feature>
<evidence type="ECO:0000256" key="1">
    <source>
        <dbReference type="SAM" id="MobiDB-lite"/>
    </source>
</evidence>
<dbReference type="InterPro" id="IPR045167">
    <property type="entry name" value="Hobbit"/>
</dbReference>
<feature type="region of interest" description="Disordered" evidence="1">
    <location>
        <begin position="541"/>
        <end position="565"/>
    </location>
</feature>
<feature type="compositionally biased region" description="Polar residues" evidence="1">
    <location>
        <begin position="956"/>
        <end position="979"/>
    </location>
</feature>
<protein>
    <submittedName>
        <fullName evidence="2">Uncharacterized protein</fullName>
    </submittedName>
</protein>
<keyword evidence="3" id="KW-1185">Reference proteome</keyword>